<feature type="transmembrane region" description="Helical" evidence="1">
    <location>
        <begin position="85"/>
        <end position="106"/>
    </location>
</feature>
<dbReference type="InterPro" id="IPR007401">
    <property type="entry name" value="DUF454"/>
</dbReference>
<dbReference type="PANTHER" id="PTHR35813:SF1">
    <property type="entry name" value="INNER MEMBRANE PROTEIN YBAN"/>
    <property type="match status" value="1"/>
</dbReference>
<evidence type="ECO:0000256" key="1">
    <source>
        <dbReference type="SAM" id="Phobius"/>
    </source>
</evidence>
<dbReference type="PIRSF" id="PIRSF016789">
    <property type="entry name" value="DUF454"/>
    <property type="match status" value="1"/>
</dbReference>
<dbReference type="Proteomes" id="UP001431693">
    <property type="component" value="Unassembled WGS sequence"/>
</dbReference>
<dbReference type="PANTHER" id="PTHR35813">
    <property type="entry name" value="INNER MEMBRANE PROTEIN YBAN"/>
    <property type="match status" value="1"/>
</dbReference>
<evidence type="ECO:0000313" key="2">
    <source>
        <dbReference type="EMBL" id="MDJ1129689.1"/>
    </source>
</evidence>
<accession>A0ABT6ZKW4</accession>
<organism evidence="2 3">
    <name type="scientific">Kribbibacterium absianum</name>
    <dbReference type="NCBI Taxonomy" id="3044210"/>
    <lineage>
        <taxon>Bacteria</taxon>
        <taxon>Bacillati</taxon>
        <taxon>Actinomycetota</taxon>
        <taxon>Coriobacteriia</taxon>
        <taxon>Coriobacteriales</taxon>
        <taxon>Kribbibacteriaceae</taxon>
        <taxon>Kribbibacterium</taxon>
    </lineage>
</organism>
<dbReference type="RefSeq" id="WP_283712811.1">
    <property type="nucleotide sequence ID" value="NZ_JASJEW010000002.1"/>
</dbReference>
<reference evidence="2" key="1">
    <citation type="submission" date="2023-05" db="EMBL/GenBank/DDBJ databases">
        <title>[olsenella] sp. nov., isolated from a pig farm feces dump.</title>
        <authorList>
            <person name="Chang Y.-H."/>
        </authorList>
    </citation>
    <scope>NUCLEOTIDE SEQUENCE</scope>
    <source>
        <strain evidence="2">YH-ols2217</strain>
    </source>
</reference>
<dbReference type="Pfam" id="PF04304">
    <property type="entry name" value="DUF454"/>
    <property type="match status" value="1"/>
</dbReference>
<protein>
    <submittedName>
        <fullName evidence="2">YbaN family protein</fullName>
    </submittedName>
</protein>
<dbReference type="EMBL" id="JASJEX010000003">
    <property type="protein sequence ID" value="MDJ1129689.1"/>
    <property type="molecule type" value="Genomic_DNA"/>
</dbReference>
<proteinExistence type="predicted"/>
<keyword evidence="3" id="KW-1185">Reference proteome</keyword>
<keyword evidence="1" id="KW-0812">Transmembrane</keyword>
<dbReference type="PROSITE" id="PS51257">
    <property type="entry name" value="PROKAR_LIPOPROTEIN"/>
    <property type="match status" value="1"/>
</dbReference>
<comment type="caution">
    <text evidence="2">The sequence shown here is derived from an EMBL/GenBank/DDBJ whole genome shotgun (WGS) entry which is preliminary data.</text>
</comment>
<keyword evidence="1" id="KW-1133">Transmembrane helix</keyword>
<gene>
    <name evidence="2" type="ORF">QJ043_06305</name>
</gene>
<sequence>MTMPARRRSRIAQGLWCAGGLVAFGCAVLGAILPLIPTVPFLLLAALCFARSSERWERWFHGTRLYREVLQDYVSKREMTVRAKLRLMVPVSAMIFVAMAFVPLLWVRGVMFCVWLGHVWYSR</sequence>
<evidence type="ECO:0000313" key="3">
    <source>
        <dbReference type="Proteomes" id="UP001431693"/>
    </source>
</evidence>
<name>A0ABT6ZKW4_9ACTN</name>
<keyword evidence="1" id="KW-0472">Membrane</keyword>